<evidence type="ECO:0000259" key="7">
    <source>
        <dbReference type="Pfam" id="PF07992"/>
    </source>
</evidence>
<evidence type="ECO:0000256" key="1">
    <source>
        <dbReference type="ARBA" id="ARBA00001974"/>
    </source>
</evidence>
<keyword evidence="3" id="KW-0285">Flavoprotein</keyword>
<dbReference type="InterPro" id="IPR051169">
    <property type="entry name" value="NADH-Q_oxidoreductase"/>
</dbReference>
<keyword evidence="9" id="KW-1185">Reference proteome</keyword>
<dbReference type="OrthoDB" id="9781621at2"/>
<evidence type="ECO:0000256" key="2">
    <source>
        <dbReference type="ARBA" id="ARBA00005272"/>
    </source>
</evidence>
<evidence type="ECO:0000256" key="5">
    <source>
        <dbReference type="ARBA" id="ARBA00023002"/>
    </source>
</evidence>
<proteinExistence type="inferred from homology"/>
<dbReference type="GO" id="GO:0003955">
    <property type="term" value="F:NAD(P)H dehydrogenase (quinone) activity"/>
    <property type="evidence" value="ECO:0007669"/>
    <property type="project" value="TreeGrafter"/>
</dbReference>
<evidence type="ECO:0000256" key="3">
    <source>
        <dbReference type="ARBA" id="ARBA00022630"/>
    </source>
</evidence>
<dbReference type="PANTHER" id="PTHR42913:SF3">
    <property type="entry name" value="64 KDA MITOCHONDRIAL NADH DEHYDROGENASE (EUROFUNG)"/>
    <property type="match status" value="1"/>
</dbReference>
<dbReference type="Gene3D" id="3.50.50.100">
    <property type="match status" value="1"/>
</dbReference>
<evidence type="ECO:0000313" key="8">
    <source>
        <dbReference type="EMBL" id="KAA9158747.1"/>
    </source>
</evidence>
<sequence length="447" mass="47593">MTQAASHEVVIVGAGFAGLNAARGLAARGVDVLLLDRNNYHQFQPLIYQVATSQIASKDVARPLRAIFRRDRRVRVVTAEVTAIDAKTRTVTTSDGLSYQGKVLVVAAGAEVNFFGIPGAAEHAFPLYSLDDAARLRSRFLGALDAADRDSRYIDRGALNVVVVGAGPTGVETAGAVAESMTGVVPSYLSPELARAGRVYLVDMLPEVLMPFSEKSRAYAAERLRAGGVELRLGASVTEVRKDGVKLKDGSFISSRTVVWAGGLKGRSLLAGSGLPQGKGGWVDVDPDLSVPGLEGVYALGDTANIVDGAGQRLPQLGSVAQQAGHHVVRNVLADLRGGRRAPFVYRDKGIMAMIGRGAAIAELGSKHRRFTGPPAFLAWLAVHVVLMSGIRERIGAVISWLWDYCTRTRPQIVVDRPDAYEIDWSEDGEDGEEDAAASPGRDRASA</sequence>
<dbReference type="RefSeq" id="WP_144752172.1">
    <property type="nucleotide sequence ID" value="NZ_VMNW02000033.1"/>
</dbReference>
<evidence type="ECO:0000256" key="6">
    <source>
        <dbReference type="SAM" id="MobiDB-lite"/>
    </source>
</evidence>
<dbReference type="SUPFAM" id="SSF51905">
    <property type="entry name" value="FAD/NAD(P)-binding domain"/>
    <property type="match status" value="1"/>
</dbReference>
<comment type="caution">
    <text evidence="8">The sequence shown here is derived from an EMBL/GenBank/DDBJ whole genome shotgun (WGS) entry which is preliminary data.</text>
</comment>
<dbReference type="InterPro" id="IPR036188">
    <property type="entry name" value="FAD/NAD-bd_sf"/>
</dbReference>
<comment type="cofactor">
    <cofactor evidence="1">
        <name>FAD</name>
        <dbReference type="ChEBI" id="CHEBI:57692"/>
    </cofactor>
</comment>
<dbReference type="Pfam" id="PF07992">
    <property type="entry name" value="Pyr_redox_2"/>
    <property type="match status" value="1"/>
</dbReference>
<dbReference type="EMBL" id="VMNW02000033">
    <property type="protein sequence ID" value="KAA9158747.1"/>
    <property type="molecule type" value="Genomic_DNA"/>
</dbReference>
<accession>A0A5N0V4A6</accession>
<dbReference type="PRINTS" id="PR00368">
    <property type="entry name" value="FADPNR"/>
</dbReference>
<protein>
    <submittedName>
        <fullName evidence="8">NAD(P)/FAD-dependent oxidoreductase</fullName>
    </submittedName>
</protein>
<evidence type="ECO:0000256" key="4">
    <source>
        <dbReference type="ARBA" id="ARBA00022827"/>
    </source>
</evidence>
<dbReference type="Proteomes" id="UP000319769">
    <property type="component" value="Unassembled WGS sequence"/>
</dbReference>
<dbReference type="PANTHER" id="PTHR42913">
    <property type="entry name" value="APOPTOSIS-INDUCING FACTOR 1"/>
    <property type="match status" value="1"/>
</dbReference>
<dbReference type="AlphaFoldDB" id="A0A5N0V4A6"/>
<dbReference type="InterPro" id="IPR023753">
    <property type="entry name" value="FAD/NAD-binding_dom"/>
</dbReference>
<feature type="region of interest" description="Disordered" evidence="6">
    <location>
        <begin position="424"/>
        <end position="447"/>
    </location>
</feature>
<feature type="domain" description="FAD/NAD(P)-binding" evidence="7">
    <location>
        <begin position="8"/>
        <end position="325"/>
    </location>
</feature>
<name>A0A5N0V4A6_9PSEU</name>
<dbReference type="GO" id="GO:0019646">
    <property type="term" value="P:aerobic electron transport chain"/>
    <property type="evidence" value="ECO:0007669"/>
    <property type="project" value="TreeGrafter"/>
</dbReference>
<keyword evidence="4" id="KW-0274">FAD</keyword>
<reference evidence="8" key="1">
    <citation type="submission" date="2019-09" db="EMBL/GenBank/DDBJ databases">
        <authorList>
            <person name="Teo W.F.A."/>
            <person name="Duangmal K."/>
        </authorList>
    </citation>
    <scope>NUCLEOTIDE SEQUENCE [LARGE SCALE GENOMIC DNA]</scope>
    <source>
        <strain evidence="8">K81G1</strain>
    </source>
</reference>
<organism evidence="8 9">
    <name type="scientific">Amycolatopsis acidicola</name>
    <dbReference type="NCBI Taxonomy" id="2596893"/>
    <lineage>
        <taxon>Bacteria</taxon>
        <taxon>Bacillati</taxon>
        <taxon>Actinomycetota</taxon>
        <taxon>Actinomycetes</taxon>
        <taxon>Pseudonocardiales</taxon>
        <taxon>Pseudonocardiaceae</taxon>
        <taxon>Amycolatopsis</taxon>
    </lineage>
</organism>
<feature type="compositionally biased region" description="Acidic residues" evidence="6">
    <location>
        <begin position="424"/>
        <end position="436"/>
    </location>
</feature>
<keyword evidence="5" id="KW-0560">Oxidoreductase</keyword>
<dbReference type="PRINTS" id="PR00411">
    <property type="entry name" value="PNDRDTASEI"/>
</dbReference>
<gene>
    <name evidence="8" type="ORF">FPZ12_022075</name>
</gene>
<evidence type="ECO:0000313" key="9">
    <source>
        <dbReference type="Proteomes" id="UP000319769"/>
    </source>
</evidence>
<comment type="similarity">
    <text evidence="2">Belongs to the NADH dehydrogenase family.</text>
</comment>